<evidence type="ECO:0008006" key="3">
    <source>
        <dbReference type="Google" id="ProtNLM"/>
    </source>
</evidence>
<accession>A0A7C3RVS9</accession>
<name>A0A7C3RVS9_DICTH</name>
<dbReference type="AlphaFoldDB" id="A0A7C3RVS9"/>
<sequence>MKRFLLFGLLVVLLIHSFSYAQEVTFYGYSEIGVHSEFLKDSNGNYSNTLGPVNLDYWNTYFKVKAEPSSFLESYFELKMYPNFSNLFDPGIIEVQKAHLTAKSSLLNLRVYYKEDATPFGDPLLLNKPGDLPGSSWIWGNGFELIGKLFNTNILAGINSSDQISYLRLKRSFAPLLIGFTAMGTNWGEANKGKSLFGVDVTGKIGPVDLKAEGIYGKCVWGPNPTDSEGGFVFFADFSSQINSMIRVYGTAKKVDFGYINQFDWFKTDQTQLIPGTSKSAGTYLKLGAFFTPLSNLSIEPIVELTSREDITEKTTKLTGIVTYNPTKQISLKGTLVNSTVNNTNSTSITGEVTVTPSSILTVYGKVYYPLNSKLSIYGNTTITPLTDLTFYGALSSDLNSNTTWIYIKPSYKLSKDVTLTGIYQYKKIGDTETHTTYYVSLSFNNATLYFGNAPSEEGATSDFVKQIGAKISFDF</sequence>
<feature type="signal peptide" evidence="1">
    <location>
        <begin position="1"/>
        <end position="21"/>
    </location>
</feature>
<evidence type="ECO:0000313" key="2">
    <source>
        <dbReference type="EMBL" id="HFX13065.1"/>
    </source>
</evidence>
<proteinExistence type="predicted"/>
<comment type="caution">
    <text evidence="2">The sequence shown here is derived from an EMBL/GenBank/DDBJ whole genome shotgun (WGS) entry which is preliminary data.</text>
</comment>
<dbReference type="EMBL" id="DTIN01000009">
    <property type="protein sequence ID" value="HFX13065.1"/>
    <property type="molecule type" value="Genomic_DNA"/>
</dbReference>
<organism evidence="2">
    <name type="scientific">Dictyoglomus thermophilum</name>
    <dbReference type="NCBI Taxonomy" id="14"/>
    <lineage>
        <taxon>Bacteria</taxon>
        <taxon>Pseudomonadati</taxon>
        <taxon>Dictyoglomota</taxon>
        <taxon>Dictyoglomia</taxon>
        <taxon>Dictyoglomales</taxon>
        <taxon>Dictyoglomaceae</taxon>
        <taxon>Dictyoglomus</taxon>
    </lineage>
</organism>
<keyword evidence="1" id="KW-0732">Signal</keyword>
<protein>
    <recommendedName>
        <fullName evidence="3">Alginate export domain-containing protein</fullName>
    </recommendedName>
</protein>
<feature type="chain" id="PRO_5028309058" description="Alginate export domain-containing protein" evidence="1">
    <location>
        <begin position="22"/>
        <end position="476"/>
    </location>
</feature>
<evidence type="ECO:0000256" key="1">
    <source>
        <dbReference type="SAM" id="SignalP"/>
    </source>
</evidence>
<gene>
    <name evidence="2" type="ORF">ENW00_02765</name>
</gene>
<reference evidence="2" key="1">
    <citation type="journal article" date="2020" name="mSystems">
        <title>Genome- and Community-Level Interaction Insights into Carbon Utilization and Element Cycling Functions of Hydrothermarchaeota in Hydrothermal Sediment.</title>
        <authorList>
            <person name="Zhou Z."/>
            <person name="Liu Y."/>
            <person name="Xu W."/>
            <person name="Pan J."/>
            <person name="Luo Z.H."/>
            <person name="Li M."/>
        </authorList>
    </citation>
    <scope>NUCLEOTIDE SEQUENCE [LARGE SCALE GENOMIC DNA]</scope>
    <source>
        <strain evidence="2">SpSt-81</strain>
    </source>
</reference>